<reference evidence="1" key="1">
    <citation type="submission" date="2016-03" db="EMBL/GenBank/DDBJ databases">
        <title>Mechanisms controlling the formation of the plant cell surface in tip-growing cells are functionally conserved among land plants.</title>
        <authorList>
            <person name="Honkanen S."/>
            <person name="Jones V.A."/>
            <person name="Morieri G."/>
            <person name="Champion C."/>
            <person name="Hetherington A.J."/>
            <person name="Kelly S."/>
            <person name="Saint-Marcoux D."/>
            <person name="Proust H."/>
            <person name="Prescott H."/>
            <person name="Dolan L."/>
        </authorList>
    </citation>
    <scope>NUCLEOTIDE SEQUENCE [LARGE SCALE GENOMIC DNA]</scope>
    <source>
        <tissue evidence="1">Whole gametophyte</tissue>
    </source>
</reference>
<dbReference type="Proteomes" id="UP000077202">
    <property type="component" value="Unassembled WGS sequence"/>
</dbReference>
<proteinExistence type="predicted"/>
<evidence type="ECO:0000313" key="1">
    <source>
        <dbReference type="EMBL" id="OAE32014.1"/>
    </source>
</evidence>
<dbReference type="EMBL" id="LVLJ01000913">
    <property type="protein sequence ID" value="OAE32014.1"/>
    <property type="molecule type" value="Genomic_DNA"/>
</dbReference>
<name>A0A176WGJ7_MARPO</name>
<protein>
    <submittedName>
        <fullName evidence="1">Uncharacterized protein</fullName>
    </submittedName>
</protein>
<dbReference type="AlphaFoldDB" id="A0A176WGJ7"/>
<evidence type="ECO:0000313" key="2">
    <source>
        <dbReference type="Proteomes" id="UP000077202"/>
    </source>
</evidence>
<comment type="caution">
    <text evidence="1">The sequence shown here is derived from an EMBL/GenBank/DDBJ whole genome shotgun (WGS) entry which is preliminary data.</text>
</comment>
<organism evidence="1 2">
    <name type="scientific">Marchantia polymorpha subsp. ruderalis</name>
    <dbReference type="NCBI Taxonomy" id="1480154"/>
    <lineage>
        <taxon>Eukaryota</taxon>
        <taxon>Viridiplantae</taxon>
        <taxon>Streptophyta</taxon>
        <taxon>Embryophyta</taxon>
        <taxon>Marchantiophyta</taxon>
        <taxon>Marchantiopsida</taxon>
        <taxon>Marchantiidae</taxon>
        <taxon>Marchantiales</taxon>
        <taxon>Marchantiaceae</taxon>
        <taxon>Marchantia</taxon>
    </lineage>
</organism>
<sequence>MKQRNRWSNEEEDIVIEISGSPESLKAAEAFSGMLPTRTKLLPTGRDPSSRFRADFVDGHTPDHRGEVAKQSFGLEAGAVAQHTPKSILRPRPWTF</sequence>
<accession>A0A176WGJ7</accession>
<keyword evidence="2" id="KW-1185">Reference proteome</keyword>
<gene>
    <name evidence="1" type="ORF">AXG93_2772s1240</name>
</gene>